<evidence type="ECO:0000256" key="1">
    <source>
        <dbReference type="SAM" id="MobiDB-lite"/>
    </source>
</evidence>
<keyword evidence="2" id="KW-0732">Signal</keyword>
<feature type="signal peptide" evidence="2">
    <location>
        <begin position="1"/>
        <end position="25"/>
    </location>
</feature>
<dbReference type="Proteomes" id="UP000075882">
    <property type="component" value="Unassembled WGS sequence"/>
</dbReference>
<evidence type="ECO:0000256" key="2">
    <source>
        <dbReference type="SAM" id="SignalP"/>
    </source>
</evidence>
<organism evidence="3">
    <name type="scientific">Anopheles coluzzii</name>
    <name type="common">African malaria mosquito</name>
    <dbReference type="NCBI Taxonomy" id="1518534"/>
    <lineage>
        <taxon>Eukaryota</taxon>
        <taxon>Metazoa</taxon>
        <taxon>Ecdysozoa</taxon>
        <taxon>Arthropoda</taxon>
        <taxon>Hexapoda</taxon>
        <taxon>Insecta</taxon>
        <taxon>Pterygota</taxon>
        <taxon>Neoptera</taxon>
        <taxon>Endopterygota</taxon>
        <taxon>Diptera</taxon>
        <taxon>Nematocera</taxon>
        <taxon>Culicoidea</taxon>
        <taxon>Culicidae</taxon>
        <taxon>Anophelinae</taxon>
        <taxon>Anopheles</taxon>
    </lineage>
</organism>
<dbReference type="AlphaFoldDB" id="A0A8W7PWZ7"/>
<name>A0A8W7PWZ7_ANOCL</name>
<feature type="compositionally biased region" description="Polar residues" evidence="1">
    <location>
        <begin position="40"/>
        <end position="51"/>
    </location>
</feature>
<dbReference type="EnsemblMetazoa" id="ACOM039196-RA">
    <property type="protein sequence ID" value="ACOM039196-PA.1"/>
    <property type="gene ID" value="ACOM039196"/>
</dbReference>
<protein>
    <submittedName>
        <fullName evidence="3">Uncharacterized protein</fullName>
    </submittedName>
</protein>
<feature type="region of interest" description="Disordered" evidence="1">
    <location>
        <begin position="38"/>
        <end position="158"/>
    </location>
</feature>
<feature type="compositionally biased region" description="Acidic residues" evidence="1">
    <location>
        <begin position="99"/>
        <end position="114"/>
    </location>
</feature>
<sequence length="187" mass="19474">MTAPSLALLLLVVCIASGSVQNVGGQDDMAGDTIAYSAFETPSQGTDNTANGGKMESWEAPPETVGFSNESPIAYAPGFRNASSTTATTSSDSSSMVNSEDDYDSEDESDEDSSELIPAVTGVRARLAPPPPPSNGGPKIGYSFENGFPNMPTDKPNAGSAVATVAKVTRTPFLHRMPPFNASLHRQ</sequence>
<evidence type="ECO:0000313" key="3">
    <source>
        <dbReference type="EnsemblMetazoa" id="ACOM039196-PA.1"/>
    </source>
</evidence>
<proteinExistence type="predicted"/>
<feature type="compositionally biased region" description="Low complexity" evidence="1">
    <location>
        <begin position="82"/>
        <end position="95"/>
    </location>
</feature>
<accession>A0A8W7PWZ7</accession>
<reference evidence="3" key="1">
    <citation type="submission" date="2022-08" db="UniProtKB">
        <authorList>
            <consortium name="EnsemblMetazoa"/>
        </authorList>
    </citation>
    <scope>IDENTIFICATION</scope>
</reference>
<feature type="chain" id="PRO_5036485992" evidence="2">
    <location>
        <begin position="26"/>
        <end position="187"/>
    </location>
</feature>